<proteinExistence type="predicted"/>
<dbReference type="InterPro" id="IPR015943">
    <property type="entry name" value="WD40/YVTN_repeat-like_dom_sf"/>
</dbReference>
<dbReference type="InterPro" id="IPR053143">
    <property type="entry name" value="Arylsulfate_ST"/>
</dbReference>
<evidence type="ECO:0000313" key="2">
    <source>
        <dbReference type="Proteomes" id="UP000754644"/>
    </source>
</evidence>
<dbReference type="SUPFAM" id="SSF101898">
    <property type="entry name" value="NHL repeat"/>
    <property type="match status" value="1"/>
</dbReference>
<dbReference type="EMBL" id="JABMOJ010000297">
    <property type="protein sequence ID" value="NQV65274.1"/>
    <property type="molecule type" value="Genomic_DNA"/>
</dbReference>
<gene>
    <name evidence="1" type="ORF">HQ497_07905</name>
</gene>
<accession>A0A972VXR0</accession>
<dbReference type="Pfam" id="PF14269">
    <property type="entry name" value="Arylsulfotran_2"/>
    <property type="match status" value="1"/>
</dbReference>
<dbReference type="PANTHER" id="PTHR35340:SF5">
    <property type="entry name" value="ASST-DOMAIN-CONTAINING PROTEIN"/>
    <property type="match status" value="1"/>
</dbReference>
<dbReference type="Gene3D" id="2.130.10.10">
    <property type="entry name" value="YVTN repeat-like/Quinoprotein amine dehydrogenase"/>
    <property type="match status" value="1"/>
</dbReference>
<comment type="caution">
    <text evidence="1">The sequence shown here is derived from an EMBL/GenBank/DDBJ whole genome shotgun (WGS) entry which is preliminary data.</text>
</comment>
<reference evidence="1" key="1">
    <citation type="submission" date="2020-05" db="EMBL/GenBank/DDBJ databases">
        <title>Sulfur intermediates as new biogeochemical hubs in an aquatic model microbial ecosystem.</title>
        <authorList>
            <person name="Vigneron A."/>
        </authorList>
    </citation>
    <scope>NUCLEOTIDE SEQUENCE</scope>
    <source>
        <strain evidence="1">Bin.250</strain>
    </source>
</reference>
<dbReference type="AlphaFoldDB" id="A0A972VXR0"/>
<organism evidence="1 2">
    <name type="scientific">SAR86 cluster bacterium</name>
    <dbReference type="NCBI Taxonomy" id="2030880"/>
    <lineage>
        <taxon>Bacteria</taxon>
        <taxon>Pseudomonadati</taxon>
        <taxon>Pseudomonadota</taxon>
        <taxon>Gammaproteobacteria</taxon>
        <taxon>SAR86 cluster</taxon>
    </lineage>
</organism>
<dbReference type="InterPro" id="IPR039535">
    <property type="entry name" value="ASST-like"/>
</dbReference>
<evidence type="ECO:0000313" key="1">
    <source>
        <dbReference type="EMBL" id="NQV65274.1"/>
    </source>
</evidence>
<protein>
    <submittedName>
        <fullName evidence="1">Aryl-sulfate sulfotransferase</fullName>
    </submittedName>
</protein>
<dbReference type="PANTHER" id="PTHR35340">
    <property type="entry name" value="PQQ ENZYME REPEAT PROTEIN-RELATED"/>
    <property type="match status" value="1"/>
</dbReference>
<dbReference type="Proteomes" id="UP000754644">
    <property type="component" value="Unassembled WGS sequence"/>
</dbReference>
<sequence length="386" mass="44132">MGWSINRATGLTFHKPGLSTKGYTLLTPHGDQSTYLIDMDGRVVHQWRFSHIHPGYGRLLKNGNLLMTGSDIKLPKPPPDEPTKAPLAFEQHITRLGGYHTTLVEMNWQGDIVWEYVNRCQHHDFFRLENGNTMVPEWVELPEDLHKQVRGGYKMPRERLPRLLGDDLVEVDPQGQEIRRIQTWKLLDPIKDPIHPTRRRWEWTHLNGFDINKKGDILFSARNADRLAIINADSGEISWKFTKTHGQHNPTWVTNKGATHDNIQVFDNGASSSRVIEIDPQSSDVVWTYHGVPMHQFFSGHISGASRLPSGNVLVCEGTSGRLFETNQAREVVWEWINPFVNNNARGEATVSIYRAHRYLPDHPALADKDLDPARFSNINRLNGLM</sequence>
<name>A0A972VXR0_9GAMM</name>